<dbReference type="EMBL" id="MCFI01000011">
    <property type="protein sequence ID" value="ORY81533.1"/>
    <property type="molecule type" value="Genomic_DNA"/>
</dbReference>
<dbReference type="InterPro" id="IPR007129">
    <property type="entry name" value="Ubiqinol_cyt_c_chaperone_CPB3"/>
</dbReference>
<keyword evidence="4" id="KW-1185">Reference proteome</keyword>
<comment type="similarity">
    <text evidence="1">Belongs to the CBP3 family.</text>
</comment>
<dbReference type="PANTHER" id="PTHR12184:SF1">
    <property type="entry name" value="UBIQUINOL-CYTOCHROME-C REDUCTASE COMPLEX ASSEMBLY FACTOR 1"/>
    <property type="match status" value="1"/>
</dbReference>
<dbReference type="RefSeq" id="XP_040724909.1">
    <property type="nucleotide sequence ID" value="XM_040867823.1"/>
</dbReference>
<dbReference type="Proteomes" id="UP000193685">
    <property type="component" value="Unassembled WGS sequence"/>
</dbReference>
<dbReference type="InterPro" id="IPR021150">
    <property type="entry name" value="Ubiq_cyt_c_chap"/>
</dbReference>
<dbReference type="GO" id="GO:0034551">
    <property type="term" value="P:mitochondrial respiratory chain complex III assembly"/>
    <property type="evidence" value="ECO:0007669"/>
    <property type="project" value="TreeGrafter"/>
</dbReference>
<protein>
    <submittedName>
        <fullName evidence="3">Ubiquinol-cytochrome c chaperone/UPF0174</fullName>
    </submittedName>
</protein>
<organism evidence="3 4">
    <name type="scientific">Protomyces lactucae-debilis</name>
    <dbReference type="NCBI Taxonomy" id="2754530"/>
    <lineage>
        <taxon>Eukaryota</taxon>
        <taxon>Fungi</taxon>
        <taxon>Dikarya</taxon>
        <taxon>Ascomycota</taxon>
        <taxon>Taphrinomycotina</taxon>
        <taxon>Taphrinomycetes</taxon>
        <taxon>Taphrinales</taxon>
        <taxon>Protomycetaceae</taxon>
        <taxon>Protomyces</taxon>
    </lineage>
</organism>
<evidence type="ECO:0000256" key="1">
    <source>
        <dbReference type="ARBA" id="ARBA00006407"/>
    </source>
</evidence>
<accession>A0A1Y2FC96</accession>
<dbReference type="PANTHER" id="PTHR12184">
    <property type="entry name" value="UBIQUINOL-CYTOCHROME C REDUCTASE COMPLEX ASSEMBLY FACTOR 1 FAMILY MEMBER"/>
    <property type="match status" value="1"/>
</dbReference>
<evidence type="ECO:0000313" key="3">
    <source>
        <dbReference type="EMBL" id="ORY81533.1"/>
    </source>
</evidence>
<dbReference type="GeneID" id="63784422"/>
<sequence length="173" mass="19777">MTPASPFAATTAASKATNKFWYEDAALPPTFQTWFQITQLHIWMMMVRFRSLDKSLGRHYQQQITNHFFNDAEARLRVVYQIRDGRIIQTYMKDLLLQWRGSIVAYDEALCSTDAVLAAALWRNMYGAKPDFPLASLASMSAHVREQLVKLDKAPDEQVLTGKFVFDAPKLLA</sequence>
<dbReference type="OrthoDB" id="10253878at2759"/>
<proteinExistence type="inferred from homology"/>
<dbReference type="AlphaFoldDB" id="A0A1Y2FC96"/>
<evidence type="ECO:0000313" key="4">
    <source>
        <dbReference type="Proteomes" id="UP000193685"/>
    </source>
</evidence>
<dbReference type="STRING" id="56484.A0A1Y2FC96"/>
<gene>
    <name evidence="3" type="ORF">BCR37DRAFT_348111</name>
</gene>
<reference evidence="3 4" key="1">
    <citation type="submission" date="2016-07" db="EMBL/GenBank/DDBJ databases">
        <title>Pervasive Adenine N6-methylation of Active Genes in Fungi.</title>
        <authorList>
            <consortium name="DOE Joint Genome Institute"/>
            <person name="Mondo S.J."/>
            <person name="Dannebaum R.O."/>
            <person name="Kuo R.C."/>
            <person name="Labutti K."/>
            <person name="Haridas S."/>
            <person name="Kuo A."/>
            <person name="Salamov A."/>
            <person name="Ahrendt S.R."/>
            <person name="Lipzen A."/>
            <person name="Sullivan W."/>
            <person name="Andreopoulos W.B."/>
            <person name="Clum A."/>
            <person name="Lindquist E."/>
            <person name="Daum C."/>
            <person name="Ramamoorthy G.K."/>
            <person name="Gryganskyi A."/>
            <person name="Culley D."/>
            <person name="Magnuson J.K."/>
            <person name="James T.Y."/>
            <person name="O'Malley M.A."/>
            <person name="Stajich J.E."/>
            <person name="Spatafora J.W."/>
            <person name="Visel A."/>
            <person name="Grigoriev I.V."/>
        </authorList>
    </citation>
    <scope>NUCLEOTIDE SEQUENCE [LARGE SCALE GENOMIC DNA]</scope>
    <source>
        <strain evidence="3 4">12-1054</strain>
    </source>
</reference>
<name>A0A1Y2FC96_PROLT</name>
<dbReference type="Pfam" id="PF03981">
    <property type="entry name" value="Ubiq_cyt_C_chap"/>
    <property type="match status" value="1"/>
</dbReference>
<comment type="caution">
    <text evidence="3">The sequence shown here is derived from an EMBL/GenBank/DDBJ whole genome shotgun (WGS) entry which is preliminary data.</text>
</comment>
<feature type="domain" description="Ubiquinol-cytochrome c chaperone" evidence="2">
    <location>
        <begin position="24"/>
        <end position="166"/>
    </location>
</feature>
<dbReference type="OMA" id="ISHQFNA"/>
<evidence type="ECO:0000259" key="2">
    <source>
        <dbReference type="Pfam" id="PF03981"/>
    </source>
</evidence>
<dbReference type="GO" id="GO:0005739">
    <property type="term" value="C:mitochondrion"/>
    <property type="evidence" value="ECO:0007669"/>
    <property type="project" value="TreeGrafter"/>
</dbReference>